<gene>
    <name evidence="3" type="ORF">J2X05_000523</name>
</gene>
<dbReference type="Pfam" id="PF07978">
    <property type="entry name" value="NIPSNAP"/>
    <property type="match status" value="1"/>
</dbReference>
<dbReference type="InterPro" id="IPR012577">
    <property type="entry name" value="NIPSNAP"/>
</dbReference>
<name>A0ABU1UTP2_9GAMM</name>
<evidence type="ECO:0000313" key="4">
    <source>
        <dbReference type="Proteomes" id="UP001253595"/>
    </source>
</evidence>
<sequence length="134" mass="15007">MKQIICALITLFSIVAITPVLAADDTPVFELRVYTTHPGKMPDLLARFKNHTTKLFERHGMENVGYWLPTEQKNGDKLHYILKYKNRAAADAAWKAFAADPEWIKVRTESEANGPIVAGVESTFLVATDFSAIK</sequence>
<feature type="chain" id="PRO_5047139854" description="NIPSNAP domain-containing protein" evidence="1">
    <location>
        <begin position="23"/>
        <end position="134"/>
    </location>
</feature>
<organism evidence="3 4">
    <name type="scientific">Cellvibrio fibrivorans</name>
    <dbReference type="NCBI Taxonomy" id="126350"/>
    <lineage>
        <taxon>Bacteria</taxon>
        <taxon>Pseudomonadati</taxon>
        <taxon>Pseudomonadota</taxon>
        <taxon>Gammaproteobacteria</taxon>
        <taxon>Cellvibrionales</taxon>
        <taxon>Cellvibrionaceae</taxon>
        <taxon>Cellvibrio</taxon>
    </lineage>
</organism>
<reference evidence="3 4" key="1">
    <citation type="submission" date="2023-07" db="EMBL/GenBank/DDBJ databases">
        <title>Sorghum-associated microbial communities from plants grown in Nebraska, USA.</title>
        <authorList>
            <person name="Schachtman D."/>
        </authorList>
    </citation>
    <scope>NUCLEOTIDE SEQUENCE [LARGE SCALE GENOMIC DNA]</scope>
    <source>
        <strain evidence="3 4">BE190</strain>
    </source>
</reference>
<comment type="caution">
    <text evidence="3">The sequence shown here is derived from an EMBL/GenBank/DDBJ whole genome shotgun (WGS) entry which is preliminary data.</text>
</comment>
<evidence type="ECO:0000313" key="3">
    <source>
        <dbReference type="EMBL" id="MDR7088520.1"/>
    </source>
</evidence>
<dbReference type="InterPro" id="IPR011008">
    <property type="entry name" value="Dimeric_a/b-barrel"/>
</dbReference>
<dbReference type="Proteomes" id="UP001253595">
    <property type="component" value="Unassembled WGS sequence"/>
</dbReference>
<protein>
    <recommendedName>
        <fullName evidence="2">NIPSNAP domain-containing protein</fullName>
    </recommendedName>
</protein>
<dbReference type="SUPFAM" id="SSF54909">
    <property type="entry name" value="Dimeric alpha+beta barrel"/>
    <property type="match status" value="1"/>
</dbReference>
<keyword evidence="4" id="KW-1185">Reference proteome</keyword>
<feature type="domain" description="NIPSNAP" evidence="2">
    <location>
        <begin position="29"/>
        <end position="131"/>
    </location>
</feature>
<dbReference type="Gene3D" id="3.30.70.100">
    <property type="match status" value="1"/>
</dbReference>
<evidence type="ECO:0000259" key="2">
    <source>
        <dbReference type="Pfam" id="PF07978"/>
    </source>
</evidence>
<keyword evidence="1" id="KW-0732">Signal</keyword>
<proteinExistence type="predicted"/>
<dbReference type="EMBL" id="JAVDVX010000001">
    <property type="protein sequence ID" value="MDR7088520.1"/>
    <property type="molecule type" value="Genomic_DNA"/>
</dbReference>
<dbReference type="RefSeq" id="WP_310068254.1">
    <property type="nucleotide sequence ID" value="NZ_JAVDVX010000001.1"/>
</dbReference>
<feature type="signal peptide" evidence="1">
    <location>
        <begin position="1"/>
        <end position="22"/>
    </location>
</feature>
<evidence type="ECO:0000256" key="1">
    <source>
        <dbReference type="SAM" id="SignalP"/>
    </source>
</evidence>
<accession>A0ABU1UTP2</accession>